<gene>
    <name evidence="1" type="ORF">EZS26_000845</name>
</gene>
<protein>
    <submittedName>
        <fullName evidence="1">Uncharacterized protein</fullName>
    </submittedName>
</protein>
<organism evidence="1 2">
    <name type="scientific">Candidatus Ordinivivax streblomastigis</name>
    <dbReference type="NCBI Taxonomy" id="2540710"/>
    <lineage>
        <taxon>Bacteria</taxon>
        <taxon>Pseudomonadati</taxon>
        <taxon>Bacteroidota</taxon>
        <taxon>Bacteroidia</taxon>
        <taxon>Bacteroidales</taxon>
        <taxon>Candidatus Ordinivivax</taxon>
    </lineage>
</organism>
<accession>A0A5M8P3Y2</accession>
<dbReference type="AlphaFoldDB" id="A0A5M8P3Y2"/>
<reference evidence="1 2" key="1">
    <citation type="submission" date="2019-03" db="EMBL/GenBank/DDBJ databases">
        <title>Single cell metagenomics reveals metabolic interactions within the superorganism composed of flagellate Streblomastix strix and complex community of Bacteroidetes bacteria on its surface.</title>
        <authorList>
            <person name="Treitli S.C."/>
            <person name="Kolisko M."/>
            <person name="Husnik F."/>
            <person name="Keeling P."/>
            <person name="Hampl V."/>
        </authorList>
    </citation>
    <scope>NUCLEOTIDE SEQUENCE [LARGE SCALE GENOMIC DNA]</scope>
    <source>
        <strain evidence="1">St1</strain>
    </source>
</reference>
<dbReference type="InterPro" id="IPR008203">
    <property type="entry name" value="AF2212-like"/>
</dbReference>
<comment type="caution">
    <text evidence="1">The sequence shown here is derived from an EMBL/GenBank/DDBJ whole genome shotgun (WGS) entry which is preliminary data.</text>
</comment>
<dbReference type="SUPFAM" id="SSF141694">
    <property type="entry name" value="AF2212/PG0164-like"/>
    <property type="match status" value="1"/>
</dbReference>
<dbReference type="Proteomes" id="UP000324575">
    <property type="component" value="Unassembled WGS sequence"/>
</dbReference>
<proteinExistence type="predicted"/>
<sequence length="85" mass="9837">MSATIKAYYDGEAFVPMMPLHIQEGKIFMLSVVQEDALTQDIAKKIKTFKHITNNIRKINDIEPLLPDFDEILSQRINFKTEINL</sequence>
<dbReference type="EMBL" id="SNRX01000004">
    <property type="protein sequence ID" value="KAA6302950.1"/>
    <property type="molecule type" value="Genomic_DNA"/>
</dbReference>
<dbReference type="Pfam" id="PF01954">
    <property type="entry name" value="AF2212-like"/>
    <property type="match status" value="1"/>
</dbReference>
<evidence type="ECO:0000313" key="1">
    <source>
        <dbReference type="EMBL" id="KAA6302950.1"/>
    </source>
</evidence>
<name>A0A5M8P3Y2_9BACT</name>
<evidence type="ECO:0000313" key="2">
    <source>
        <dbReference type="Proteomes" id="UP000324575"/>
    </source>
</evidence>